<sequence>MNTSTDVAAPYPVATEDFLDAFFAHGNDANLYPQATSTFKKAALAGDGTPIVLPRFVAATQEATMYVIANDPALAPHVPDLINAFAGPTYCKNTELIPAVLDPNDPIEAAIIDHFGPTTATYVLSAGMHAQHRWDLRKALQRMQAAVAQRPIRNWQLDKPLGRLLGEFDAALAAGGEATSAEIYAQIQAKGGLTASNLAHLRIKRLDRLGRSSDLLALPELTAVLLQDPPAPVREAVLNAVCQSVVAPALARGEVTAAWEGLRDLEPALPLPVHDPISRYGGQAATVLLVAAIGRNDRNLLASAFAMRELWTGEEVPNVVWDHIATLVETLSKPTAPPIETTSTTDVAASVRALTGWLDFIAAAARRDPQVHDVVTDGTWNSWPPLAQQDDDVASLLSSLKDDEWTAVWQVVGVLIDALGDDGLAPATSAALIDAALVFDRLSRGDLLSLYALTEIFLRSAPTRSQYVELLKSLKSSTGQWVGATTSDIALDFADRLVVAACPDEDARVDTAIALLGPLHRIQHRLEPDEKEFARQLCEELGTQLEWHPAEEDDEFTLAGIPRMSVLLYSLDEAVLDRVSDQLVKQAPSVKVSTSHDKVGTASLKHKARNADVIVMATRCAKHAATGFITDNAAADSHTGYADGSGSASLLRAAVKGIRDFLG</sequence>
<protein>
    <submittedName>
        <fullName evidence="1">Uncharacterized protein</fullName>
    </submittedName>
</protein>
<accession>A0A495XRM4</accession>
<reference evidence="1 2" key="1">
    <citation type="submission" date="2018-10" db="EMBL/GenBank/DDBJ databases">
        <title>Sequencing the genomes of 1000 actinobacteria strains.</title>
        <authorList>
            <person name="Klenk H.-P."/>
        </authorList>
    </citation>
    <scope>NUCLEOTIDE SEQUENCE [LARGE SCALE GENOMIC DNA]</scope>
    <source>
        <strain evidence="1 2">DSM 43911</strain>
    </source>
</reference>
<dbReference type="Proteomes" id="UP000272729">
    <property type="component" value="Unassembled WGS sequence"/>
</dbReference>
<dbReference type="RefSeq" id="WP_147459466.1">
    <property type="nucleotide sequence ID" value="NZ_JBIUBA010000003.1"/>
</dbReference>
<evidence type="ECO:0000313" key="1">
    <source>
        <dbReference type="EMBL" id="RKT74318.1"/>
    </source>
</evidence>
<evidence type="ECO:0000313" key="2">
    <source>
        <dbReference type="Proteomes" id="UP000272729"/>
    </source>
</evidence>
<dbReference type="NCBIfam" id="NF041061">
    <property type="entry name" value="DpdD"/>
    <property type="match status" value="1"/>
</dbReference>
<organism evidence="1 2">
    <name type="scientific">Saccharothrix variisporea</name>
    <dbReference type="NCBI Taxonomy" id="543527"/>
    <lineage>
        <taxon>Bacteria</taxon>
        <taxon>Bacillati</taxon>
        <taxon>Actinomycetota</taxon>
        <taxon>Actinomycetes</taxon>
        <taxon>Pseudonocardiales</taxon>
        <taxon>Pseudonocardiaceae</taxon>
        <taxon>Saccharothrix</taxon>
    </lineage>
</organism>
<dbReference type="OrthoDB" id="4759077at2"/>
<gene>
    <name evidence="1" type="ORF">DFJ66_7662</name>
</gene>
<proteinExistence type="predicted"/>
<dbReference type="EMBL" id="RBXR01000001">
    <property type="protein sequence ID" value="RKT74318.1"/>
    <property type="molecule type" value="Genomic_DNA"/>
</dbReference>
<dbReference type="AlphaFoldDB" id="A0A495XRM4"/>
<keyword evidence="2" id="KW-1185">Reference proteome</keyword>
<dbReference type="InterPro" id="IPR049807">
    <property type="entry name" value="DpdD-like"/>
</dbReference>
<comment type="caution">
    <text evidence="1">The sequence shown here is derived from an EMBL/GenBank/DDBJ whole genome shotgun (WGS) entry which is preliminary data.</text>
</comment>
<name>A0A495XRM4_9PSEU</name>